<evidence type="ECO:0000313" key="1">
    <source>
        <dbReference type="EMBL" id="KAF2190244.1"/>
    </source>
</evidence>
<gene>
    <name evidence="1" type="ORF">K469DRAFT_699849</name>
</gene>
<keyword evidence="2" id="KW-1185">Reference proteome</keyword>
<proteinExistence type="predicted"/>
<name>A0A6A6EES6_9PEZI</name>
<accession>A0A6A6EES6</accession>
<reference evidence="1" key="1">
    <citation type="journal article" date="2020" name="Stud. Mycol.">
        <title>101 Dothideomycetes genomes: a test case for predicting lifestyles and emergence of pathogens.</title>
        <authorList>
            <person name="Haridas S."/>
            <person name="Albert R."/>
            <person name="Binder M."/>
            <person name="Bloem J."/>
            <person name="Labutti K."/>
            <person name="Salamov A."/>
            <person name="Andreopoulos B."/>
            <person name="Baker S."/>
            <person name="Barry K."/>
            <person name="Bills G."/>
            <person name="Bluhm B."/>
            <person name="Cannon C."/>
            <person name="Castanera R."/>
            <person name="Culley D."/>
            <person name="Daum C."/>
            <person name="Ezra D."/>
            <person name="Gonzalez J."/>
            <person name="Henrissat B."/>
            <person name="Kuo A."/>
            <person name="Liang C."/>
            <person name="Lipzen A."/>
            <person name="Lutzoni F."/>
            <person name="Magnuson J."/>
            <person name="Mondo S."/>
            <person name="Nolan M."/>
            <person name="Ohm R."/>
            <person name="Pangilinan J."/>
            <person name="Park H.-J."/>
            <person name="Ramirez L."/>
            <person name="Alfaro M."/>
            <person name="Sun H."/>
            <person name="Tritt A."/>
            <person name="Yoshinaga Y."/>
            <person name="Zwiers L.-H."/>
            <person name="Turgeon B."/>
            <person name="Goodwin S."/>
            <person name="Spatafora J."/>
            <person name="Crous P."/>
            <person name="Grigoriev I."/>
        </authorList>
    </citation>
    <scope>NUCLEOTIDE SEQUENCE</scope>
    <source>
        <strain evidence="1">CBS 207.26</strain>
    </source>
</reference>
<dbReference type="EMBL" id="ML994619">
    <property type="protein sequence ID" value="KAF2190244.1"/>
    <property type="molecule type" value="Genomic_DNA"/>
</dbReference>
<protein>
    <submittedName>
        <fullName evidence="1">Uncharacterized protein</fullName>
    </submittedName>
</protein>
<sequence length="241" mass="26990">MVAQSDSDQITHPFYVARQSTQIGGAAGITGVLFGAVAGTLHSQTPVIWSIASGAQWLAIGTTFWATRTSILNRDGLLNWWSLTRGAPLRPRTDLTTTPQDKVYASSVSGTVTGVSLGLIFRGPRNVIPGAIMFTLFGFGGQHAYNYLDRRNTEEVQKSKEEIEKEKRVETEKGNWLQRMGRSKWSPMTVLTDEEYEKMLQNKLLAVEADIALIDEKIEKFQKQQKVQERTQVQEKGQEKK</sequence>
<dbReference type="PANTHER" id="PTHR41390">
    <property type="entry name" value="CHROMOSOME 7, WHOLE GENOME SHOTGUN SEQUENCE"/>
    <property type="match status" value="1"/>
</dbReference>
<dbReference type="AlphaFoldDB" id="A0A6A6EES6"/>
<dbReference type="PANTHER" id="PTHR41390:SF1">
    <property type="entry name" value="NADH-UBIQUINONE OXIDOREDUCTASE 213 KDA SUBUNIT"/>
    <property type="match status" value="1"/>
</dbReference>
<evidence type="ECO:0000313" key="2">
    <source>
        <dbReference type="Proteomes" id="UP000800200"/>
    </source>
</evidence>
<dbReference type="OrthoDB" id="5565730at2759"/>
<dbReference type="Proteomes" id="UP000800200">
    <property type="component" value="Unassembled WGS sequence"/>
</dbReference>
<organism evidence="1 2">
    <name type="scientific">Zopfia rhizophila CBS 207.26</name>
    <dbReference type="NCBI Taxonomy" id="1314779"/>
    <lineage>
        <taxon>Eukaryota</taxon>
        <taxon>Fungi</taxon>
        <taxon>Dikarya</taxon>
        <taxon>Ascomycota</taxon>
        <taxon>Pezizomycotina</taxon>
        <taxon>Dothideomycetes</taxon>
        <taxon>Dothideomycetes incertae sedis</taxon>
        <taxon>Zopfiaceae</taxon>
        <taxon>Zopfia</taxon>
    </lineage>
</organism>